<evidence type="ECO:0000256" key="1">
    <source>
        <dbReference type="SAM" id="Phobius"/>
    </source>
</evidence>
<proteinExistence type="predicted"/>
<accession>A0A5B0VRK4</accession>
<dbReference type="Proteomes" id="UP000323608">
    <property type="component" value="Unassembled WGS sequence"/>
</dbReference>
<gene>
    <name evidence="2" type="ORF">FP026_28195</name>
</gene>
<dbReference type="RefSeq" id="WP_149637865.1">
    <property type="nucleotide sequence ID" value="NZ_VNIP01000017.1"/>
</dbReference>
<evidence type="ECO:0000313" key="3">
    <source>
        <dbReference type="Proteomes" id="UP000323608"/>
    </source>
</evidence>
<evidence type="ECO:0000313" key="2">
    <source>
        <dbReference type="EMBL" id="KAA1176521.1"/>
    </source>
</evidence>
<comment type="caution">
    <text evidence="2">The sequence shown here is derived from an EMBL/GenBank/DDBJ whole genome shotgun (WGS) entry which is preliminary data.</text>
</comment>
<sequence>MINSDPPVSDPQVSEEKRIEAIIVARPRGALALAGLTTALVVAMWILFYVLVFASRGGQP</sequence>
<dbReference type="EMBL" id="VNIP01000017">
    <property type="protein sequence ID" value="KAA1176521.1"/>
    <property type="molecule type" value="Genomic_DNA"/>
</dbReference>
<keyword evidence="1" id="KW-0472">Membrane</keyword>
<keyword evidence="1" id="KW-1133">Transmembrane helix</keyword>
<keyword evidence="1" id="KW-0812">Transmembrane</keyword>
<organism evidence="2 3">
    <name type="scientific">Rhizobium tropici</name>
    <dbReference type="NCBI Taxonomy" id="398"/>
    <lineage>
        <taxon>Bacteria</taxon>
        <taxon>Pseudomonadati</taxon>
        <taxon>Pseudomonadota</taxon>
        <taxon>Alphaproteobacteria</taxon>
        <taxon>Hyphomicrobiales</taxon>
        <taxon>Rhizobiaceae</taxon>
        <taxon>Rhizobium/Agrobacterium group</taxon>
        <taxon>Rhizobium</taxon>
    </lineage>
</organism>
<dbReference type="AlphaFoldDB" id="A0A5B0VRK4"/>
<reference evidence="2 3" key="1">
    <citation type="submission" date="2019-07" db="EMBL/GenBank/DDBJ databases">
        <title>The Draft Genome Sequence of Rhizobium tropici SARCC-755 Associated with Superior Nodulation on Pigeonpea (Cajanus cajan (L.) Millsp.).</title>
        <authorList>
            <person name="Bopape F.L."/>
            <person name="Hassen A.I."/>
            <person name="Swanevelder Z.H."/>
            <person name="Gwata E.T."/>
        </authorList>
    </citation>
    <scope>NUCLEOTIDE SEQUENCE [LARGE SCALE GENOMIC DNA]</scope>
    <source>
        <strain evidence="2 3">SARCC-755</strain>
    </source>
</reference>
<protein>
    <submittedName>
        <fullName evidence="2">Uncharacterized protein</fullName>
    </submittedName>
</protein>
<name>A0A5B0VRK4_RHITR</name>
<feature type="transmembrane region" description="Helical" evidence="1">
    <location>
        <begin position="30"/>
        <end position="54"/>
    </location>
</feature>